<organism evidence="2 3">
    <name type="scientific">Mytilus galloprovincialis</name>
    <name type="common">Mediterranean mussel</name>
    <dbReference type="NCBI Taxonomy" id="29158"/>
    <lineage>
        <taxon>Eukaryota</taxon>
        <taxon>Metazoa</taxon>
        <taxon>Spiralia</taxon>
        <taxon>Lophotrochozoa</taxon>
        <taxon>Mollusca</taxon>
        <taxon>Bivalvia</taxon>
        <taxon>Autobranchia</taxon>
        <taxon>Pteriomorphia</taxon>
        <taxon>Mytilida</taxon>
        <taxon>Mytiloidea</taxon>
        <taxon>Mytilidae</taxon>
        <taxon>Mytilinae</taxon>
        <taxon>Mytilus</taxon>
    </lineage>
</organism>
<reference evidence="2" key="1">
    <citation type="submission" date="2018-11" db="EMBL/GenBank/DDBJ databases">
        <authorList>
            <person name="Alioto T."/>
            <person name="Alioto T."/>
        </authorList>
    </citation>
    <scope>NUCLEOTIDE SEQUENCE</scope>
</reference>
<accession>A0A8B6F2P8</accession>
<dbReference type="EMBL" id="UYJE01006064">
    <property type="protein sequence ID" value="VDI42661.1"/>
    <property type="molecule type" value="Genomic_DNA"/>
</dbReference>
<evidence type="ECO:0000313" key="3">
    <source>
        <dbReference type="Proteomes" id="UP000596742"/>
    </source>
</evidence>
<sequence length="96" mass="11093">MERRIYRRLEGFSETDIINAEQEVLATEERLRNILNKQGIENDSDGNSIESGNEDEEEQEVNIDEKGDSGDGWHNGFNICERGLIYPSWQMITKCL</sequence>
<dbReference type="AlphaFoldDB" id="A0A8B6F2P8"/>
<evidence type="ECO:0000256" key="1">
    <source>
        <dbReference type="SAM" id="MobiDB-lite"/>
    </source>
</evidence>
<dbReference type="OrthoDB" id="6189815at2759"/>
<gene>
    <name evidence="2" type="ORF">MGAL_10B026401</name>
</gene>
<keyword evidence="3" id="KW-1185">Reference proteome</keyword>
<name>A0A8B6F2P8_MYTGA</name>
<dbReference type="Proteomes" id="UP000596742">
    <property type="component" value="Unassembled WGS sequence"/>
</dbReference>
<feature type="compositionally biased region" description="Acidic residues" evidence="1">
    <location>
        <begin position="52"/>
        <end position="62"/>
    </location>
</feature>
<feature type="region of interest" description="Disordered" evidence="1">
    <location>
        <begin position="36"/>
        <end position="69"/>
    </location>
</feature>
<comment type="caution">
    <text evidence="2">The sequence shown here is derived from an EMBL/GenBank/DDBJ whole genome shotgun (WGS) entry which is preliminary data.</text>
</comment>
<evidence type="ECO:0000313" key="2">
    <source>
        <dbReference type="EMBL" id="VDI42661.1"/>
    </source>
</evidence>
<protein>
    <submittedName>
        <fullName evidence="2">Uncharacterized protein</fullName>
    </submittedName>
</protein>
<proteinExistence type="predicted"/>